<dbReference type="PANTHER" id="PTHR43037:SF1">
    <property type="entry name" value="BLL1128 PROTEIN"/>
    <property type="match status" value="1"/>
</dbReference>
<reference evidence="4 5" key="1">
    <citation type="submission" date="2019-08" db="EMBL/GenBank/DDBJ databases">
        <title>Genome of Phaeodactylibacter luteus.</title>
        <authorList>
            <person name="Bowman J.P."/>
        </authorList>
    </citation>
    <scope>NUCLEOTIDE SEQUENCE [LARGE SCALE GENOMIC DNA]</scope>
    <source>
        <strain evidence="4 5">KCTC 42180</strain>
    </source>
</reference>
<gene>
    <name evidence="4" type="ORF">FRY97_15480</name>
</gene>
<evidence type="ECO:0000313" key="5">
    <source>
        <dbReference type="Proteomes" id="UP000321580"/>
    </source>
</evidence>
<dbReference type="EMBL" id="VOOR01000035">
    <property type="protein sequence ID" value="TXB62183.1"/>
    <property type="molecule type" value="Genomic_DNA"/>
</dbReference>
<evidence type="ECO:0000256" key="2">
    <source>
        <dbReference type="ARBA" id="ARBA00022801"/>
    </source>
</evidence>
<evidence type="ECO:0000256" key="3">
    <source>
        <dbReference type="SAM" id="SignalP"/>
    </source>
</evidence>
<dbReference type="SUPFAM" id="SSF53474">
    <property type="entry name" value="alpha/beta-Hydrolases"/>
    <property type="match status" value="2"/>
</dbReference>
<dbReference type="Proteomes" id="UP000321580">
    <property type="component" value="Unassembled WGS sequence"/>
</dbReference>
<evidence type="ECO:0000313" key="4">
    <source>
        <dbReference type="EMBL" id="TXB62183.1"/>
    </source>
</evidence>
<keyword evidence="1 3" id="KW-0732">Signal</keyword>
<dbReference type="AlphaFoldDB" id="A0A5C6RJ87"/>
<protein>
    <submittedName>
        <fullName evidence="4">PHB depolymerase family esterase</fullName>
    </submittedName>
</protein>
<keyword evidence="2" id="KW-0378">Hydrolase</keyword>
<feature type="signal peptide" evidence="3">
    <location>
        <begin position="1"/>
        <end position="23"/>
    </location>
</feature>
<comment type="caution">
    <text evidence="4">The sequence shown here is derived from an EMBL/GenBank/DDBJ whole genome shotgun (WGS) entry which is preliminary data.</text>
</comment>
<dbReference type="InterPro" id="IPR010126">
    <property type="entry name" value="Esterase_phb"/>
</dbReference>
<dbReference type="Pfam" id="PF10503">
    <property type="entry name" value="Esterase_PHB"/>
    <property type="match status" value="1"/>
</dbReference>
<keyword evidence="5" id="KW-1185">Reference proteome</keyword>
<evidence type="ECO:0000256" key="1">
    <source>
        <dbReference type="ARBA" id="ARBA00022729"/>
    </source>
</evidence>
<dbReference type="Gene3D" id="3.40.50.1820">
    <property type="entry name" value="alpha/beta hydrolase"/>
    <property type="match status" value="1"/>
</dbReference>
<organism evidence="4 5">
    <name type="scientific">Phaeodactylibacter luteus</name>
    <dbReference type="NCBI Taxonomy" id="1564516"/>
    <lineage>
        <taxon>Bacteria</taxon>
        <taxon>Pseudomonadati</taxon>
        <taxon>Bacteroidota</taxon>
        <taxon>Saprospiria</taxon>
        <taxon>Saprospirales</taxon>
        <taxon>Haliscomenobacteraceae</taxon>
        <taxon>Phaeodactylibacter</taxon>
    </lineage>
</organism>
<dbReference type="InterPro" id="IPR050955">
    <property type="entry name" value="Plant_Biomass_Hydrol_Est"/>
</dbReference>
<accession>A0A5C6RJ87</accession>
<dbReference type="PANTHER" id="PTHR43037">
    <property type="entry name" value="UNNAMED PRODUCT-RELATED"/>
    <property type="match status" value="1"/>
</dbReference>
<name>A0A5C6RJ87_9BACT</name>
<dbReference type="InterPro" id="IPR029058">
    <property type="entry name" value="AB_hydrolase_fold"/>
</dbReference>
<dbReference type="RefSeq" id="WP_147168468.1">
    <property type="nucleotide sequence ID" value="NZ_VOOR01000035.1"/>
</dbReference>
<proteinExistence type="predicted"/>
<dbReference type="GO" id="GO:0016787">
    <property type="term" value="F:hydrolase activity"/>
    <property type="evidence" value="ECO:0007669"/>
    <property type="project" value="UniProtKB-KW"/>
</dbReference>
<feature type="chain" id="PRO_5023142087" evidence="3">
    <location>
        <begin position="24"/>
        <end position="326"/>
    </location>
</feature>
<dbReference type="GO" id="GO:0005576">
    <property type="term" value="C:extracellular region"/>
    <property type="evidence" value="ECO:0007669"/>
    <property type="project" value="InterPro"/>
</dbReference>
<dbReference type="NCBIfam" id="TIGR01840">
    <property type="entry name" value="esterase_phb"/>
    <property type="match status" value="1"/>
</dbReference>
<sequence>MKLLTTILLLAATVATCSPAENAPTPASGDMQEITDFGDNPGQLKAWQYLPEGLPEQAALVVVLHGCGQNAAEMARLTGWNALAAQQGFAVLYPEQQASNNIQNCFNWFQQQDITRSNGESQSIWQMVSYMLSNYNIAPKRIYLTGMSAGGAMSSALMAAYPDVFSAGAVQSGVPYGAAFDLAAGFQAMQGQVSKSPEAWQEAVANAYPSYEGAYPKAMIFHGTDDAIVNAQNAEELAKQWGAVHQTGRTPAAIDTTFAGNPAVRRLSYQEAGGEERVVRFDIEGLGHAMAVDPGEGEQQGGETGPFAKDVDFYATYWIARFFGLL</sequence>
<dbReference type="OrthoDB" id="9764953at2"/>